<dbReference type="RefSeq" id="WP_173161707.1">
    <property type="nucleotide sequence ID" value="NZ_AP022871.1"/>
</dbReference>
<dbReference type="PANTHER" id="PTHR42847:SF4">
    <property type="entry name" value="ALKANESULFONATE MONOOXYGENASE-RELATED"/>
    <property type="match status" value="1"/>
</dbReference>
<accession>A0A6F8YUV3</accession>
<evidence type="ECO:0000256" key="1">
    <source>
        <dbReference type="ARBA" id="ARBA00022630"/>
    </source>
</evidence>
<reference evidence="6 7" key="2">
    <citation type="submission" date="2020-03" db="EMBL/GenBank/DDBJ databases">
        <authorList>
            <person name="Ichikawa N."/>
            <person name="Kimura A."/>
            <person name="Kitahashi Y."/>
            <person name="Uohara A."/>
        </authorList>
    </citation>
    <scope>NUCLEOTIDE SEQUENCE [LARGE SCALE GENOMIC DNA]</scope>
    <source>
        <strain evidence="6 7">NBRC 105367</strain>
    </source>
</reference>
<protein>
    <submittedName>
        <fullName evidence="6">Oxidoreductase</fullName>
    </submittedName>
</protein>
<feature type="domain" description="Luciferase-like" evidence="5">
    <location>
        <begin position="40"/>
        <end position="317"/>
    </location>
</feature>
<keyword evidence="2" id="KW-0288">FMN</keyword>
<keyword evidence="4" id="KW-0503">Monooxygenase</keyword>
<keyword evidence="7" id="KW-1185">Reference proteome</keyword>
<keyword evidence="1" id="KW-0285">Flavoprotein</keyword>
<evidence type="ECO:0000256" key="4">
    <source>
        <dbReference type="ARBA" id="ARBA00023033"/>
    </source>
</evidence>
<dbReference type="InterPro" id="IPR036661">
    <property type="entry name" value="Luciferase-like_sf"/>
</dbReference>
<dbReference type="Proteomes" id="UP000503011">
    <property type="component" value="Chromosome"/>
</dbReference>
<evidence type="ECO:0000256" key="2">
    <source>
        <dbReference type="ARBA" id="ARBA00022643"/>
    </source>
</evidence>
<dbReference type="AlphaFoldDB" id="A0A6F8YUV3"/>
<gene>
    <name evidence="6" type="ORF">Psuf_070310</name>
</gene>
<dbReference type="InterPro" id="IPR011251">
    <property type="entry name" value="Luciferase-like_dom"/>
</dbReference>
<evidence type="ECO:0000259" key="5">
    <source>
        <dbReference type="Pfam" id="PF00296"/>
    </source>
</evidence>
<dbReference type="InterPro" id="IPR050172">
    <property type="entry name" value="SsuD_RutA_monooxygenase"/>
</dbReference>
<name>A0A6F8YUV3_9ACTN</name>
<organism evidence="6 7">
    <name type="scientific">Phytohabitans suffuscus</name>
    <dbReference type="NCBI Taxonomy" id="624315"/>
    <lineage>
        <taxon>Bacteria</taxon>
        <taxon>Bacillati</taxon>
        <taxon>Actinomycetota</taxon>
        <taxon>Actinomycetes</taxon>
        <taxon>Micromonosporales</taxon>
        <taxon>Micromonosporaceae</taxon>
    </lineage>
</organism>
<proteinExistence type="predicted"/>
<dbReference type="GO" id="GO:0008726">
    <property type="term" value="F:alkanesulfonate monooxygenase activity"/>
    <property type="evidence" value="ECO:0007669"/>
    <property type="project" value="TreeGrafter"/>
</dbReference>
<evidence type="ECO:0000313" key="6">
    <source>
        <dbReference type="EMBL" id="BCB89718.1"/>
    </source>
</evidence>
<dbReference type="EMBL" id="AP022871">
    <property type="protein sequence ID" value="BCB89718.1"/>
    <property type="molecule type" value="Genomic_DNA"/>
</dbReference>
<dbReference type="Pfam" id="PF00296">
    <property type="entry name" value="Bac_luciferase"/>
    <property type="match status" value="1"/>
</dbReference>
<evidence type="ECO:0000256" key="3">
    <source>
        <dbReference type="ARBA" id="ARBA00023002"/>
    </source>
</evidence>
<keyword evidence="3" id="KW-0560">Oxidoreductase</keyword>
<dbReference type="GO" id="GO:0046306">
    <property type="term" value="P:alkanesulfonate catabolic process"/>
    <property type="evidence" value="ECO:0007669"/>
    <property type="project" value="TreeGrafter"/>
</dbReference>
<dbReference type="PANTHER" id="PTHR42847">
    <property type="entry name" value="ALKANESULFONATE MONOOXYGENASE"/>
    <property type="match status" value="1"/>
</dbReference>
<dbReference type="KEGG" id="psuu:Psuf_070310"/>
<sequence length="348" mass="37967">MSQDTAHATMPVLYATFPSSAHDDVVTFSGELDQLPRWCDSASYRGALIYTDNSLMDPWVVAQESIRRSPSFVPLVAIQPLYQHPFAVARTVASIASLRRRRVDLNFVTGGFKADLVSLGDDLDHDRRYDRLVEYADVVRALLAGSRVTYAGAHYRLESAKVRSVPADLRPGFFVSGSSPSCRRAAKAIGAVRLCYPPWPDDAASEAGEPGTAWGMRVGIIARDDRDDAWAIAETRFPPDARGVGKQRIISRMSESSWQRKLSQMAEAAARAGSAGAGDGTYWLRPFQSYKTFCPYLVGSYDEVAGALQRYLAAGVSTIILDVPTSYEDLVHARLAIARAVDAAPLSA</sequence>
<dbReference type="Gene3D" id="3.20.20.30">
    <property type="entry name" value="Luciferase-like domain"/>
    <property type="match status" value="1"/>
</dbReference>
<reference evidence="6 7" key="1">
    <citation type="submission" date="2020-03" db="EMBL/GenBank/DDBJ databases">
        <title>Whole genome shotgun sequence of Phytohabitans suffuscus NBRC 105367.</title>
        <authorList>
            <person name="Komaki H."/>
            <person name="Tamura T."/>
        </authorList>
    </citation>
    <scope>NUCLEOTIDE SEQUENCE [LARGE SCALE GENOMIC DNA]</scope>
    <source>
        <strain evidence="6 7">NBRC 105367</strain>
    </source>
</reference>
<dbReference type="SUPFAM" id="SSF51679">
    <property type="entry name" value="Bacterial luciferase-like"/>
    <property type="match status" value="1"/>
</dbReference>
<evidence type="ECO:0000313" key="7">
    <source>
        <dbReference type="Proteomes" id="UP000503011"/>
    </source>
</evidence>